<dbReference type="InterPro" id="IPR000182">
    <property type="entry name" value="GNAT_dom"/>
</dbReference>
<dbReference type="GO" id="GO:0005829">
    <property type="term" value="C:cytosol"/>
    <property type="evidence" value="ECO:0007669"/>
    <property type="project" value="TreeGrafter"/>
</dbReference>
<dbReference type="EMBL" id="CP119953">
    <property type="protein sequence ID" value="WFC96248.1"/>
    <property type="molecule type" value="Genomic_DNA"/>
</dbReference>
<dbReference type="InterPro" id="IPR007317">
    <property type="entry name" value="GET4"/>
</dbReference>
<keyword evidence="5" id="KW-1185">Reference proteome</keyword>
<evidence type="ECO:0000256" key="1">
    <source>
        <dbReference type="ARBA" id="ARBA00005351"/>
    </source>
</evidence>
<feature type="region of interest" description="Disordered" evidence="2">
    <location>
        <begin position="523"/>
        <end position="557"/>
    </location>
</feature>
<sequence length="557" mass="61339">MSEPLMTIVRPAERKDIPTILGFIRELAIYEKALDQVQATEETLEETLFDRPYAHVLIAEAVHLPMPNKPVGFALYYYAYSTWTSRPTLFLEDLFVLKEYRNHGIGKRLFRHLGEIAKKERPSIAFYKETLGAQMLEEWRGMRLEGNGIDRLATLSTTEVSVPGGNGGYELHQKLRTKTVRLLKKEKYNEAIDVLYDGSVRLLEMNEQGSGCDLAVYLLEAYGLSKTPVNEVSRGRITTILGKTNAEFWRKKVIQAAVKWSSTALHNTLGDAKLRLFIAELLAKDDQYFLAEGHFIAACAQDTEGVLAFAAMLNRWNATYAAGVAKNDPKAPSADSVRRVLSGLFAMRGCFPLLVARAPDAASQLAHEFVQEATKDNEALLLPVKPNPKEYKSPARGISSFSASIFATANPTLNFVQNVVALAGDAHSRTGPPAEEIKSAWNMLVRQFMQENGNEVESFLYEVGGAAWRLTWQFLSQISSTYFGMAPPRRNMDMLSSMLSGIMGGGAGAPGSAPSEPAVVIKQLPQPAEPQNAGTIAAKSGAPDGNEADELMDHEMD</sequence>
<name>A0AAF0DVJ1_9BASI</name>
<dbReference type="GO" id="GO:0045048">
    <property type="term" value="P:protein insertion into ER membrane"/>
    <property type="evidence" value="ECO:0007669"/>
    <property type="project" value="InterPro"/>
</dbReference>
<dbReference type="InterPro" id="IPR011990">
    <property type="entry name" value="TPR-like_helical_dom_sf"/>
</dbReference>
<dbReference type="Gene3D" id="1.25.40.10">
    <property type="entry name" value="Tetratricopeptide repeat domain"/>
    <property type="match status" value="1"/>
</dbReference>
<evidence type="ECO:0000256" key="2">
    <source>
        <dbReference type="SAM" id="MobiDB-lite"/>
    </source>
</evidence>
<evidence type="ECO:0000259" key="3">
    <source>
        <dbReference type="PROSITE" id="PS51186"/>
    </source>
</evidence>
<dbReference type="SUPFAM" id="SSF55729">
    <property type="entry name" value="Acyl-CoA N-acyltransferases (Nat)"/>
    <property type="match status" value="1"/>
</dbReference>
<dbReference type="AlphaFoldDB" id="A0AAF0DVJ1"/>
<dbReference type="Pfam" id="PF00583">
    <property type="entry name" value="Acetyltransf_1"/>
    <property type="match status" value="1"/>
</dbReference>
<organism evidence="4 5">
    <name type="scientific">Malassezia brasiliensis</name>
    <dbReference type="NCBI Taxonomy" id="1821822"/>
    <lineage>
        <taxon>Eukaryota</taxon>
        <taxon>Fungi</taxon>
        <taxon>Dikarya</taxon>
        <taxon>Basidiomycota</taxon>
        <taxon>Ustilaginomycotina</taxon>
        <taxon>Malasseziomycetes</taxon>
        <taxon>Malasseziales</taxon>
        <taxon>Malasseziaceae</taxon>
        <taxon>Malassezia</taxon>
    </lineage>
</organism>
<evidence type="ECO:0000313" key="5">
    <source>
        <dbReference type="Proteomes" id="UP001216638"/>
    </source>
</evidence>
<dbReference type="PROSITE" id="PS51186">
    <property type="entry name" value="GNAT"/>
    <property type="match status" value="1"/>
</dbReference>
<dbReference type="Pfam" id="PF04190">
    <property type="entry name" value="GET4"/>
    <property type="match status" value="1"/>
</dbReference>
<protein>
    <recommendedName>
        <fullName evidence="3">N-acetyltransferase domain-containing protein</fullName>
    </recommendedName>
</protein>
<comment type="similarity">
    <text evidence="1">Belongs to the GET4 family.</text>
</comment>
<reference evidence="4" key="1">
    <citation type="submission" date="2023-03" db="EMBL/GenBank/DDBJ databases">
        <title>Mating type loci evolution in Malassezia.</title>
        <authorList>
            <person name="Coelho M.A."/>
        </authorList>
    </citation>
    <scope>NUCLEOTIDE SEQUENCE</scope>
    <source>
        <strain evidence="4">CBS 14135</strain>
    </source>
</reference>
<dbReference type="CDD" id="cd04301">
    <property type="entry name" value="NAT_SF"/>
    <property type="match status" value="1"/>
</dbReference>
<dbReference type="PANTHER" id="PTHR12875:SF0">
    <property type="entry name" value="GOLGI TO ER TRAFFIC PROTEIN 4 HOMOLOG"/>
    <property type="match status" value="1"/>
</dbReference>
<dbReference type="InterPro" id="IPR016181">
    <property type="entry name" value="Acyl_CoA_acyltransferase"/>
</dbReference>
<dbReference type="Gene3D" id="3.40.630.30">
    <property type="match status" value="1"/>
</dbReference>
<gene>
    <name evidence="4" type="ORF">MBRA1_002904</name>
</gene>
<proteinExistence type="inferred from homology"/>
<dbReference type="PANTHER" id="PTHR12875">
    <property type="entry name" value="GOLGI TO ER TRAFFIC PROTEIN 4 HOMOLOG"/>
    <property type="match status" value="1"/>
</dbReference>
<dbReference type="GO" id="GO:0016747">
    <property type="term" value="F:acyltransferase activity, transferring groups other than amino-acyl groups"/>
    <property type="evidence" value="ECO:0007669"/>
    <property type="project" value="InterPro"/>
</dbReference>
<feature type="domain" description="N-acetyltransferase" evidence="3">
    <location>
        <begin position="7"/>
        <end position="176"/>
    </location>
</feature>
<evidence type="ECO:0000313" key="4">
    <source>
        <dbReference type="EMBL" id="WFC96248.1"/>
    </source>
</evidence>
<dbReference type="Proteomes" id="UP001216638">
    <property type="component" value="Chromosome 3"/>
</dbReference>
<accession>A0AAF0DVJ1</accession>